<evidence type="ECO:0000256" key="4">
    <source>
        <dbReference type="SAM" id="MobiDB-lite"/>
    </source>
</evidence>
<dbReference type="PANTHER" id="PTHR40088">
    <property type="entry name" value="PECTATE LYASE (EUROFUNG)"/>
    <property type="match status" value="1"/>
</dbReference>
<feature type="domain" description="Right handed beta helix" evidence="6">
    <location>
        <begin position="312"/>
        <end position="440"/>
    </location>
</feature>
<dbReference type="Gene3D" id="2.60.40.1180">
    <property type="entry name" value="Golgi alpha-mannosidase II"/>
    <property type="match status" value="1"/>
</dbReference>
<dbReference type="GO" id="GO:0016837">
    <property type="term" value="F:carbon-oxygen lyase activity, acting on polysaccharides"/>
    <property type="evidence" value="ECO:0007669"/>
    <property type="project" value="TreeGrafter"/>
</dbReference>
<dbReference type="PANTHER" id="PTHR40088:SF2">
    <property type="entry name" value="SECRETED SUGAR HYDROLASE"/>
    <property type="match status" value="1"/>
</dbReference>
<feature type="region of interest" description="Disordered" evidence="4">
    <location>
        <begin position="1"/>
        <end position="20"/>
    </location>
</feature>
<gene>
    <name evidence="8" type="ORF">MB27_33205</name>
</gene>
<dbReference type="InterPro" id="IPR013780">
    <property type="entry name" value="Glyco_hydro_b"/>
</dbReference>
<keyword evidence="9" id="KW-1185">Reference proteome</keyword>
<dbReference type="InterPro" id="IPR039448">
    <property type="entry name" value="Beta_helix"/>
</dbReference>
<evidence type="ECO:0000259" key="6">
    <source>
        <dbReference type="Pfam" id="PF13229"/>
    </source>
</evidence>
<evidence type="ECO:0000313" key="8">
    <source>
        <dbReference type="EMBL" id="KHD73640.1"/>
    </source>
</evidence>
<dbReference type="Pfam" id="PF13229">
    <property type="entry name" value="Beta_helix"/>
    <property type="match status" value="1"/>
</dbReference>
<feature type="region of interest" description="Disordered" evidence="4">
    <location>
        <begin position="634"/>
        <end position="655"/>
    </location>
</feature>
<evidence type="ECO:0000313" key="9">
    <source>
        <dbReference type="Proteomes" id="UP000054537"/>
    </source>
</evidence>
<dbReference type="eggNOG" id="COG1653">
    <property type="taxonomic scope" value="Bacteria"/>
</dbReference>
<comment type="caution">
    <text evidence="8">The sequence shown here is derived from an EMBL/GenBank/DDBJ whole genome shotgun (WGS) entry which is preliminary data.</text>
</comment>
<dbReference type="InterPro" id="IPR049169">
    <property type="entry name" value="Glyco_hydro_120_ins"/>
</dbReference>
<dbReference type="SUPFAM" id="SSF51126">
    <property type="entry name" value="Pectin lyase-like"/>
    <property type="match status" value="1"/>
</dbReference>
<reference evidence="8 9" key="1">
    <citation type="submission" date="2014-10" db="EMBL/GenBank/DDBJ databases">
        <title>Draft genome sequence of Actinoplanes utahensis NRRL 12052.</title>
        <authorList>
            <person name="Velasco-Bucheli B."/>
            <person name="del Cerro C."/>
            <person name="Hormigo D."/>
            <person name="Garcia J.L."/>
            <person name="Acebal C."/>
            <person name="Arroyo M."/>
            <person name="de la Mata I."/>
        </authorList>
    </citation>
    <scope>NUCLEOTIDE SEQUENCE [LARGE SCALE GENOMIC DNA]</scope>
    <source>
        <strain evidence="8 9">NRRL 12052</strain>
    </source>
</reference>
<evidence type="ECO:0000259" key="7">
    <source>
        <dbReference type="Pfam" id="PF21258"/>
    </source>
</evidence>
<dbReference type="Pfam" id="PF21258">
    <property type="entry name" value="Glyco_hydro_120_ins"/>
    <property type="match status" value="1"/>
</dbReference>
<dbReference type="EMBL" id="JRTT01000129">
    <property type="protein sequence ID" value="KHD73640.1"/>
    <property type="molecule type" value="Genomic_DNA"/>
</dbReference>
<dbReference type="GO" id="GO:0005576">
    <property type="term" value="C:extracellular region"/>
    <property type="evidence" value="ECO:0007669"/>
    <property type="project" value="UniProtKB-SubCell"/>
</dbReference>
<dbReference type="InterPro" id="IPR011050">
    <property type="entry name" value="Pectin_lyase_fold/virulence"/>
</dbReference>
<feature type="domain" description="DUF1565" evidence="5">
    <location>
        <begin position="10"/>
        <end position="48"/>
    </location>
</feature>
<dbReference type="Proteomes" id="UP000054537">
    <property type="component" value="Unassembled WGS sequence"/>
</dbReference>
<dbReference type="InterPro" id="IPR012334">
    <property type="entry name" value="Pectin_lyas_fold"/>
</dbReference>
<proteinExistence type="predicted"/>
<dbReference type="OrthoDB" id="9765222at2"/>
<protein>
    <submittedName>
        <fullName evidence="8">Membrane protein</fullName>
    </submittedName>
</protein>
<dbReference type="InterPro" id="IPR011459">
    <property type="entry name" value="DUF1565"/>
</dbReference>
<dbReference type="InterPro" id="IPR052052">
    <property type="entry name" value="Polysaccharide_Lyase_9"/>
</dbReference>
<keyword evidence="2" id="KW-0964">Secreted</keyword>
<evidence type="ECO:0000256" key="1">
    <source>
        <dbReference type="ARBA" id="ARBA00004613"/>
    </source>
</evidence>
<dbReference type="AlphaFoldDB" id="A0A0A6UC59"/>
<accession>A0A0A6UC59</accession>
<organism evidence="8 9">
    <name type="scientific">Actinoplanes utahensis</name>
    <dbReference type="NCBI Taxonomy" id="1869"/>
    <lineage>
        <taxon>Bacteria</taxon>
        <taxon>Bacillati</taxon>
        <taxon>Actinomycetota</taxon>
        <taxon>Actinomycetes</taxon>
        <taxon>Micromonosporales</taxon>
        <taxon>Micromonosporaceae</taxon>
        <taxon>Actinoplanes</taxon>
    </lineage>
</organism>
<name>A0A0A6UC59_ACTUT</name>
<evidence type="ECO:0000259" key="5">
    <source>
        <dbReference type="Pfam" id="PF07602"/>
    </source>
</evidence>
<evidence type="ECO:0000256" key="2">
    <source>
        <dbReference type="ARBA" id="ARBA00022525"/>
    </source>
</evidence>
<dbReference type="Gene3D" id="2.160.20.10">
    <property type="entry name" value="Single-stranded right-handed beta-helix, Pectin lyase-like"/>
    <property type="match status" value="1"/>
</dbReference>
<comment type="subcellular location">
    <subcellularLocation>
        <location evidence="1">Secreted</location>
    </subcellularLocation>
</comment>
<keyword evidence="3" id="KW-0732">Signal</keyword>
<dbReference type="RefSeq" id="WP_043531385.1">
    <property type="nucleotide sequence ID" value="NZ_BAABKU010000021.1"/>
</dbReference>
<feature type="domain" description="Glycoside hydrolase 120 insertion" evidence="7">
    <location>
        <begin position="81"/>
        <end position="203"/>
    </location>
</feature>
<feature type="compositionally biased region" description="Polar residues" evidence="4">
    <location>
        <begin position="1"/>
        <end position="12"/>
    </location>
</feature>
<evidence type="ECO:0000256" key="3">
    <source>
        <dbReference type="ARBA" id="ARBA00022729"/>
    </source>
</evidence>
<dbReference type="Pfam" id="PF07602">
    <property type="entry name" value="DUF1565"/>
    <property type="match status" value="1"/>
</dbReference>
<dbReference type="STRING" id="1869.MB27_33205"/>
<sequence>MTSQLHVATTGSDDADGSARRPLRTINRAAALARPGDTVVVHAGEYREWVTPRRGGLSDSRRITYQAAEGEHVVIKGSERITGWEPDGGTVWKAVVPNTLFGDFNPFAEEIAGDWIVYAEGAPHKHLGDVYLNGVGFYEAGSRDEVSEPEKRTEILDAWTGVTDRVRHPEQTLLVWYAEVAATTTTIWANFQGADPNVELAEINVRRSVFYPLVPHLDYITVRGFELAQAATPWTPPTADQPGLIGPNWAKGWIIEDNHIHDAKCSAISIGKEASTGHHLATERGDKPGYQYQLESVFAARQIGWDREHIGSHVIRRNHIHDCGQNGIVGHLGCVFSTIEDNHIHHIALKREFYGYEIGGIKLHAAIDVEIRHNRIHDCSLGTWLDWQTQGTRVSRNVYHDNNRDLFIEVSHGPYLVDHNVLASPAAIELWSQGGAFVNNLVLGTVWLEPVMDRATPYHLPHSTQVAGYAFIVGGDDRWIGNLFIGGDPPTAYGTRPEGHSPAYAGTAGYDGHPASFAEYLQRIDEQPPGDHQRFLDVKQAVYARRNVYAAGARPFAGESGPVVLDGGSATVVTDGDEVYLVTDLPDGLYAADATPAGGRDLERVRFADAEFEERDGSPAVITTDLTGAAKGTERTYPAGPLAGLTAGSRRTRLW</sequence>